<dbReference type="STRING" id="1121939.L861_22580"/>
<dbReference type="EMBL" id="ASTJ01000022">
    <property type="protein sequence ID" value="EPC03099.1"/>
    <property type="molecule type" value="Genomic_DNA"/>
</dbReference>
<evidence type="ECO:0000256" key="1">
    <source>
        <dbReference type="ARBA" id="ARBA00006484"/>
    </source>
</evidence>
<dbReference type="InterPro" id="IPR036291">
    <property type="entry name" value="NAD(P)-bd_dom_sf"/>
</dbReference>
<comment type="caution">
    <text evidence="3">The sequence shown here is derived from an EMBL/GenBank/DDBJ whole genome shotgun (WGS) entry which is preliminary data.</text>
</comment>
<reference evidence="3 4" key="1">
    <citation type="journal article" date="2013" name="Genome Announc.">
        <title>Draft genome sequence of the moderately halophilic gammaproteobacterium Halomonas anticariensis FP35.</title>
        <authorList>
            <person name="Tahrioui A."/>
            <person name="Quesada E."/>
            <person name="Llamas I."/>
        </authorList>
    </citation>
    <scope>NUCLEOTIDE SEQUENCE [LARGE SCALE GENOMIC DNA]</scope>
    <source>
        <strain evidence="4">DSM 16096 / CECT 5854 / LMG 22089 / FP35</strain>
    </source>
</reference>
<name>S2L5U2_LITA3</name>
<proteinExistence type="inferred from homology"/>
<sequence>MVDVRVMILALNANHRRTFKMKTLVGKVAIVTGASSGIGYASAKLFAEEGAKVVVCGRRQSALEALVADIEQSGGDAAIVVGDIRDEDLAKALVDTALERFGGLDIAFNNAGAMGAMAPVSDMTLRDWRETLDTNLTSAFLGAKYQVPAMLERGQGSLIFTSSFVGHSVGIPGKAAYAASKAGIVGLVQSLVAEFGANGIRANALLPGGTDTPSNIANAPDAGPEVRAFVENLHALKRMAAPEEIARAALHLASEASSFITGTALLVDGGVSITRT</sequence>
<dbReference type="SMART" id="SM00822">
    <property type="entry name" value="PKS_KR"/>
    <property type="match status" value="1"/>
</dbReference>
<evidence type="ECO:0000259" key="2">
    <source>
        <dbReference type="SMART" id="SM00822"/>
    </source>
</evidence>
<dbReference type="Proteomes" id="UP000014463">
    <property type="component" value="Unassembled WGS sequence"/>
</dbReference>
<dbReference type="CDD" id="cd05233">
    <property type="entry name" value="SDR_c"/>
    <property type="match status" value="1"/>
</dbReference>
<comment type="similarity">
    <text evidence="1">Belongs to the short-chain dehydrogenases/reductases (SDR) family.</text>
</comment>
<keyword evidence="4" id="KW-1185">Reference proteome</keyword>
<dbReference type="Gene3D" id="3.40.50.720">
    <property type="entry name" value="NAD(P)-binding Rossmann-like Domain"/>
    <property type="match status" value="1"/>
</dbReference>
<dbReference type="InterPro" id="IPR057326">
    <property type="entry name" value="KR_dom"/>
</dbReference>
<dbReference type="InterPro" id="IPR002347">
    <property type="entry name" value="SDR_fam"/>
</dbReference>
<dbReference type="PRINTS" id="PR00080">
    <property type="entry name" value="SDRFAMILY"/>
</dbReference>
<dbReference type="PRINTS" id="PR00081">
    <property type="entry name" value="GDHRDH"/>
</dbReference>
<evidence type="ECO:0000313" key="3">
    <source>
        <dbReference type="EMBL" id="EPC03099.1"/>
    </source>
</evidence>
<dbReference type="PANTHER" id="PTHR42820:SF1">
    <property type="entry name" value="SHORT-CHAIN DEHYDROGENASE_REDUCTASE FAMILY PROTEIN"/>
    <property type="match status" value="1"/>
</dbReference>
<organism evidence="3 4">
    <name type="scientific">Litchfieldella anticariensis (strain DSM 16096 / CECT 5854 / CIP 108499 / LMG 22089 / FP35)</name>
    <name type="common">Halomonas anticariensis</name>
    <dbReference type="NCBI Taxonomy" id="1121939"/>
    <lineage>
        <taxon>Bacteria</taxon>
        <taxon>Pseudomonadati</taxon>
        <taxon>Pseudomonadota</taxon>
        <taxon>Gammaproteobacteria</taxon>
        <taxon>Oceanospirillales</taxon>
        <taxon>Halomonadaceae</taxon>
        <taxon>Litchfieldella</taxon>
    </lineage>
</organism>
<dbReference type="eggNOG" id="COG1028">
    <property type="taxonomic scope" value="Bacteria"/>
</dbReference>
<dbReference type="FunFam" id="3.40.50.720:FF:000084">
    <property type="entry name" value="Short-chain dehydrogenase reductase"/>
    <property type="match status" value="1"/>
</dbReference>
<accession>S2L5U2</accession>
<dbReference type="PANTHER" id="PTHR42820">
    <property type="entry name" value="SHORT-CHAIN DEHYDROGENASE REDUCTASE"/>
    <property type="match status" value="1"/>
</dbReference>
<feature type="domain" description="Ketoreductase" evidence="2">
    <location>
        <begin position="27"/>
        <end position="210"/>
    </location>
</feature>
<dbReference type="SUPFAM" id="SSF51735">
    <property type="entry name" value="NAD(P)-binding Rossmann-fold domains"/>
    <property type="match status" value="1"/>
</dbReference>
<dbReference type="NCBIfam" id="NF005681">
    <property type="entry name" value="PRK07478.1"/>
    <property type="match status" value="1"/>
</dbReference>
<gene>
    <name evidence="3" type="ORF">L861_22580</name>
</gene>
<dbReference type="AlphaFoldDB" id="S2L5U2"/>
<dbReference type="Pfam" id="PF13561">
    <property type="entry name" value="adh_short_C2"/>
    <property type="match status" value="1"/>
</dbReference>
<protein>
    <recommendedName>
        <fullName evidence="2">Ketoreductase domain-containing protein</fullName>
    </recommendedName>
</protein>
<evidence type="ECO:0000313" key="4">
    <source>
        <dbReference type="Proteomes" id="UP000014463"/>
    </source>
</evidence>
<dbReference type="PATRIC" id="fig|1121939.11.peg.1522"/>